<organism evidence="1 2">
    <name type="scientific">Atta colombica</name>
    <dbReference type="NCBI Taxonomy" id="520822"/>
    <lineage>
        <taxon>Eukaryota</taxon>
        <taxon>Metazoa</taxon>
        <taxon>Ecdysozoa</taxon>
        <taxon>Arthropoda</taxon>
        <taxon>Hexapoda</taxon>
        <taxon>Insecta</taxon>
        <taxon>Pterygota</taxon>
        <taxon>Neoptera</taxon>
        <taxon>Endopterygota</taxon>
        <taxon>Hymenoptera</taxon>
        <taxon>Apocrita</taxon>
        <taxon>Aculeata</taxon>
        <taxon>Formicoidea</taxon>
        <taxon>Formicidae</taxon>
        <taxon>Myrmicinae</taxon>
        <taxon>Atta</taxon>
    </lineage>
</organism>
<sequence>MNILSRHSSNTNFVNSDAISLENIQLAIALHSMIPVFKNLSVSNAFNIANTSSDVPLFFIESINLSAASEPGSEPEIVYVN</sequence>
<proteinExistence type="predicted"/>
<keyword evidence="2" id="KW-1185">Reference proteome</keyword>
<accession>A0A195ATU7</accession>
<reference evidence="1 2" key="1">
    <citation type="submission" date="2015-09" db="EMBL/GenBank/DDBJ databases">
        <title>Atta colombica WGS genome.</title>
        <authorList>
            <person name="Nygaard S."/>
            <person name="Hu H."/>
            <person name="Boomsma J."/>
            <person name="Zhang G."/>
        </authorList>
    </citation>
    <scope>NUCLEOTIDE SEQUENCE [LARGE SCALE GENOMIC DNA]</scope>
    <source>
        <strain evidence="1">Treedump-2</strain>
        <tissue evidence="1">Whole body</tissue>
    </source>
</reference>
<name>A0A195ATU7_9HYME</name>
<dbReference type="EMBL" id="KQ976745">
    <property type="protein sequence ID" value="KYM75404.1"/>
    <property type="molecule type" value="Genomic_DNA"/>
</dbReference>
<gene>
    <name evidence="1" type="ORF">ALC53_14100</name>
</gene>
<dbReference type="Proteomes" id="UP000078540">
    <property type="component" value="Unassembled WGS sequence"/>
</dbReference>
<dbReference type="AlphaFoldDB" id="A0A195ATU7"/>
<evidence type="ECO:0000313" key="2">
    <source>
        <dbReference type="Proteomes" id="UP000078540"/>
    </source>
</evidence>
<evidence type="ECO:0000313" key="1">
    <source>
        <dbReference type="EMBL" id="KYM75404.1"/>
    </source>
</evidence>
<protein>
    <submittedName>
        <fullName evidence="1">Uncharacterized protein</fullName>
    </submittedName>
</protein>